<comment type="similarity">
    <text evidence="2 9">Belongs to the complex I subunit 3 family.</text>
</comment>
<keyword evidence="9" id="KW-0830">Ubiquinone</keyword>
<evidence type="ECO:0000256" key="7">
    <source>
        <dbReference type="ARBA" id="ARBA00023136"/>
    </source>
</evidence>
<dbReference type="EMBL" id="PP105008">
    <property type="protein sequence ID" value="XCN99741.1"/>
    <property type="molecule type" value="Genomic_DNA"/>
</dbReference>
<dbReference type="InterPro" id="IPR038430">
    <property type="entry name" value="NDAH_ubi_oxred_su3_sf"/>
</dbReference>
<dbReference type="PANTHER" id="PTHR11058:SF9">
    <property type="entry name" value="NADH-UBIQUINONE OXIDOREDUCTASE CHAIN 3"/>
    <property type="match status" value="1"/>
</dbReference>
<dbReference type="InterPro" id="IPR000440">
    <property type="entry name" value="NADH_UbQ/plastoQ_OxRdtase_su3"/>
</dbReference>
<proteinExistence type="inferred from homology"/>
<sequence>MFCVVLWACAVLTSFNSWRSREKASNFECGFDTEQSARSPLSIRFFVLLLLFVVFDVEVALLVPCLAIYIAGTSWLLTLSTFLFVIVLGLGLFFEWADGALEWVS</sequence>
<accession>A0AAU8MFV1</accession>
<dbReference type="GO" id="GO:0031966">
    <property type="term" value="C:mitochondrial membrane"/>
    <property type="evidence" value="ECO:0007669"/>
    <property type="project" value="UniProtKB-SubCell"/>
</dbReference>
<keyword evidence="9" id="KW-1278">Translocase</keyword>
<dbReference type="AlphaFoldDB" id="A0AAU8MFV1"/>
<dbReference type="GO" id="GO:0030964">
    <property type="term" value="C:NADH dehydrogenase complex"/>
    <property type="evidence" value="ECO:0007669"/>
    <property type="project" value="TreeGrafter"/>
</dbReference>
<keyword evidence="9 10" id="KW-0496">Mitochondrion</keyword>
<evidence type="ECO:0000256" key="9">
    <source>
        <dbReference type="RuleBase" id="RU003640"/>
    </source>
</evidence>
<evidence type="ECO:0000256" key="8">
    <source>
        <dbReference type="ARBA" id="ARBA00049551"/>
    </source>
</evidence>
<feature type="transmembrane region" description="Helical" evidence="9">
    <location>
        <begin position="75"/>
        <end position="94"/>
    </location>
</feature>
<evidence type="ECO:0000256" key="3">
    <source>
        <dbReference type="ARBA" id="ARBA00021007"/>
    </source>
</evidence>
<feature type="transmembrane region" description="Helical" evidence="9">
    <location>
        <begin position="41"/>
        <end position="63"/>
    </location>
</feature>
<keyword evidence="4 9" id="KW-0813">Transport</keyword>
<geneLocation type="mitochondrion" evidence="10"/>
<keyword evidence="5 9" id="KW-0812">Transmembrane</keyword>
<keyword evidence="9" id="KW-0249">Electron transport</keyword>
<evidence type="ECO:0000256" key="6">
    <source>
        <dbReference type="ARBA" id="ARBA00022989"/>
    </source>
</evidence>
<comment type="function">
    <text evidence="9">Core subunit of the mitochondrial membrane respiratory chain NADH dehydrogenase (Complex I) which catalyzes electron transfer from NADH through the respiratory chain, using ubiquinone as an electron acceptor. Essential for the catalytic activity of complex I.</text>
</comment>
<dbReference type="EC" id="7.1.1.2" evidence="9"/>
<dbReference type="PANTHER" id="PTHR11058">
    <property type="entry name" value="NADH-UBIQUINONE OXIDOREDUCTASE CHAIN 3"/>
    <property type="match status" value="1"/>
</dbReference>
<comment type="catalytic activity">
    <reaction evidence="8 9">
        <text>a ubiquinone + NADH + 5 H(+)(in) = a ubiquinol + NAD(+) + 4 H(+)(out)</text>
        <dbReference type="Rhea" id="RHEA:29091"/>
        <dbReference type="Rhea" id="RHEA-COMP:9565"/>
        <dbReference type="Rhea" id="RHEA-COMP:9566"/>
        <dbReference type="ChEBI" id="CHEBI:15378"/>
        <dbReference type="ChEBI" id="CHEBI:16389"/>
        <dbReference type="ChEBI" id="CHEBI:17976"/>
        <dbReference type="ChEBI" id="CHEBI:57540"/>
        <dbReference type="ChEBI" id="CHEBI:57945"/>
        <dbReference type="EC" id="7.1.1.2"/>
    </reaction>
</comment>
<keyword evidence="9" id="KW-0679">Respiratory chain</keyword>
<keyword evidence="7 9" id="KW-0472">Membrane</keyword>
<dbReference type="Pfam" id="PF00507">
    <property type="entry name" value="Oxidored_q4"/>
    <property type="match status" value="1"/>
</dbReference>
<dbReference type="Gene3D" id="1.20.58.1610">
    <property type="entry name" value="NADH:ubiquinone/plastoquinone oxidoreductase, chain 3"/>
    <property type="match status" value="1"/>
</dbReference>
<evidence type="ECO:0000256" key="5">
    <source>
        <dbReference type="ARBA" id="ARBA00022692"/>
    </source>
</evidence>
<evidence type="ECO:0000256" key="4">
    <source>
        <dbReference type="ARBA" id="ARBA00022448"/>
    </source>
</evidence>
<evidence type="ECO:0000313" key="10">
    <source>
        <dbReference type="EMBL" id="XCN99741.1"/>
    </source>
</evidence>
<dbReference type="GO" id="GO:0008137">
    <property type="term" value="F:NADH dehydrogenase (ubiquinone) activity"/>
    <property type="evidence" value="ECO:0007669"/>
    <property type="project" value="UniProtKB-UniRule"/>
</dbReference>
<keyword evidence="6 9" id="KW-1133">Transmembrane helix</keyword>
<protein>
    <recommendedName>
        <fullName evidence="3 9">NADH-ubiquinone oxidoreductase chain 3</fullName>
        <ecNumber evidence="9">7.1.1.2</ecNumber>
    </recommendedName>
</protein>
<evidence type="ECO:0000256" key="1">
    <source>
        <dbReference type="ARBA" id="ARBA00004370"/>
    </source>
</evidence>
<keyword evidence="9" id="KW-0520">NAD</keyword>
<name>A0AAU8MFV1_9BILA</name>
<reference evidence="10" key="1">
    <citation type="journal article" date="2024" name="Invertebr. Syst.">
        <title>Molecular phylogenetic position and description of a new genus and species of freshwater Chaetonotidae (Gastrotricha: Chaetonotida: Paucitubulatina), and the annotation of its mitochondrial genome.</title>
        <authorList>
            <person name="Gammuto L."/>
            <person name="Serra V."/>
            <person name="Petroni G."/>
            <person name="Todaro M.A."/>
        </authorList>
    </citation>
    <scope>NUCLEOTIDE SEQUENCE</scope>
    <source>
        <strain evidence="10">HET1</strain>
    </source>
</reference>
<evidence type="ECO:0000256" key="2">
    <source>
        <dbReference type="ARBA" id="ARBA00008472"/>
    </source>
</evidence>
<gene>
    <name evidence="10" type="primary">nad3</name>
</gene>
<organism evidence="10">
    <name type="scientific">Litigonotus ghinii</name>
    <dbReference type="NCBI Taxonomy" id="3104745"/>
    <lineage>
        <taxon>Eukaryota</taxon>
        <taxon>Metazoa</taxon>
        <taxon>Spiralia</taxon>
        <taxon>Lophotrochozoa</taxon>
        <taxon>Gastrotricha</taxon>
        <taxon>Chaetonotida</taxon>
        <taxon>Paucitubulatina</taxon>
        <taxon>Chaetonotidae</taxon>
        <taxon>Litigonotus</taxon>
    </lineage>
</organism>
<comment type="subcellular location">
    <subcellularLocation>
        <location evidence="1">Membrane</location>
    </subcellularLocation>
    <subcellularLocation>
        <location evidence="9">Mitochondrion membrane</location>
        <topology evidence="9">Multi-pass membrane protein</topology>
    </subcellularLocation>
</comment>